<dbReference type="Proteomes" id="UP000242188">
    <property type="component" value="Unassembled WGS sequence"/>
</dbReference>
<dbReference type="Pfam" id="PF14529">
    <property type="entry name" value="Exo_endo_phos_2"/>
    <property type="match status" value="1"/>
</dbReference>
<dbReference type="Gene3D" id="3.60.10.10">
    <property type="entry name" value="Endonuclease/exonuclease/phosphatase"/>
    <property type="match status" value="1"/>
</dbReference>
<name>A0A210R5M7_MIZYE</name>
<keyword evidence="4" id="KW-1185">Reference proteome</keyword>
<dbReference type="EMBL" id="NEDP02000241">
    <property type="protein sequence ID" value="OWF56236.1"/>
    <property type="molecule type" value="Genomic_DNA"/>
</dbReference>
<feature type="transmembrane region" description="Helical" evidence="1">
    <location>
        <begin position="43"/>
        <end position="60"/>
    </location>
</feature>
<dbReference type="STRING" id="6573.A0A210R5M7"/>
<dbReference type="OrthoDB" id="6154567at2759"/>
<feature type="domain" description="Endonuclease/exonuclease/phosphatase" evidence="2">
    <location>
        <begin position="187"/>
        <end position="306"/>
    </location>
</feature>
<dbReference type="GO" id="GO:0007508">
    <property type="term" value="P:larval heart development"/>
    <property type="evidence" value="ECO:0007669"/>
    <property type="project" value="TreeGrafter"/>
</dbReference>
<evidence type="ECO:0000313" key="4">
    <source>
        <dbReference type="Proteomes" id="UP000242188"/>
    </source>
</evidence>
<dbReference type="GO" id="GO:0061343">
    <property type="term" value="P:cell adhesion involved in heart morphogenesis"/>
    <property type="evidence" value="ECO:0007669"/>
    <property type="project" value="TreeGrafter"/>
</dbReference>
<evidence type="ECO:0000256" key="1">
    <source>
        <dbReference type="SAM" id="Phobius"/>
    </source>
</evidence>
<reference evidence="3 4" key="1">
    <citation type="journal article" date="2017" name="Nat. Ecol. Evol.">
        <title>Scallop genome provides insights into evolution of bilaterian karyotype and development.</title>
        <authorList>
            <person name="Wang S."/>
            <person name="Zhang J."/>
            <person name="Jiao W."/>
            <person name="Li J."/>
            <person name="Xun X."/>
            <person name="Sun Y."/>
            <person name="Guo X."/>
            <person name="Huan P."/>
            <person name="Dong B."/>
            <person name="Zhang L."/>
            <person name="Hu X."/>
            <person name="Sun X."/>
            <person name="Wang J."/>
            <person name="Zhao C."/>
            <person name="Wang Y."/>
            <person name="Wang D."/>
            <person name="Huang X."/>
            <person name="Wang R."/>
            <person name="Lv J."/>
            <person name="Li Y."/>
            <person name="Zhang Z."/>
            <person name="Liu B."/>
            <person name="Lu W."/>
            <person name="Hui Y."/>
            <person name="Liang J."/>
            <person name="Zhou Z."/>
            <person name="Hou R."/>
            <person name="Li X."/>
            <person name="Liu Y."/>
            <person name="Li H."/>
            <person name="Ning X."/>
            <person name="Lin Y."/>
            <person name="Zhao L."/>
            <person name="Xing Q."/>
            <person name="Dou J."/>
            <person name="Li Y."/>
            <person name="Mao J."/>
            <person name="Guo H."/>
            <person name="Dou H."/>
            <person name="Li T."/>
            <person name="Mu C."/>
            <person name="Jiang W."/>
            <person name="Fu Q."/>
            <person name="Fu X."/>
            <person name="Miao Y."/>
            <person name="Liu J."/>
            <person name="Yu Q."/>
            <person name="Li R."/>
            <person name="Liao H."/>
            <person name="Li X."/>
            <person name="Kong Y."/>
            <person name="Jiang Z."/>
            <person name="Chourrout D."/>
            <person name="Li R."/>
            <person name="Bao Z."/>
        </authorList>
    </citation>
    <scope>NUCLEOTIDE SEQUENCE [LARGE SCALE GENOMIC DNA]</scope>
    <source>
        <strain evidence="3 4">PY_sf001</strain>
    </source>
</reference>
<accession>A0A210R5M7</accession>
<evidence type="ECO:0000259" key="2">
    <source>
        <dbReference type="Pfam" id="PF14529"/>
    </source>
</evidence>
<dbReference type="SUPFAM" id="SSF56219">
    <property type="entry name" value="DNase I-like"/>
    <property type="match status" value="1"/>
</dbReference>
<dbReference type="GO" id="GO:0031012">
    <property type="term" value="C:extracellular matrix"/>
    <property type="evidence" value="ECO:0007669"/>
    <property type="project" value="TreeGrafter"/>
</dbReference>
<keyword evidence="1" id="KW-0812">Transmembrane</keyword>
<dbReference type="AlphaFoldDB" id="A0A210R5M7"/>
<dbReference type="InterPro" id="IPR005135">
    <property type="entry name" value="Endo/exonuclease/phosphatase"/>
</dbReference>
<dbReference type="PANTHER" id="PTHR33395">
    <property type="entry name" value="TRANSCRIPTASE, PUTATIVE-RELATED-RELATED"/>
    <property type="match status" value="1"/>
</dbReference>
<keyword evidence="1" id="KW-1133">Transmembrane helix</keyword>
<comment type="caution">
    <text evidence="3">The sequence shown here is derived from an EMBL/GenBank/DDBJ whole genome shotgun (WGS) entry which is preliminary data.</text>
</comment>
<organism evidence="3 4">
    <name type="scientific">Mizuhopecten yessoensis</name>
    <name type="common">Japanese scallop</name>
    <name type="synonym">Patinopecten yessoensis</name>
    <dbReference type="NCBI Taxonomy" id="6573"/>
    <lineage>
        <taxon>Eukaryota</taxon>
        <taxon>Metazoa</taxon>
        <taxon>Spiralia</taxon>
        <taxon>Lophotrochozoa</taxon>
        <taxon>Mollusca</taxon>
        <taxon>Bivalvia</taxon>
        <taxon>Autobranchia</taxon>
        <taxon>Pteriomorphia</taxon>
        <taxon>Pectinida</taxon>
        <taxon>Pectinoidea</taxon>
        <taxon>Pectinidae</taxon>
        <taxon>Mizuhopecten</taxon>
    </lineage>
</organism>
<evidence type="ECO:0000313" key="3">
    <source>
        <dbReference type="EMBL" id="OWF56236.1"/>
    </source>
</evidence>
<keyword evidence="1" id="KW-0472">Membrane</keyword>
<proteinExistence type="predicted"/>
<gene>
    <name evidence="3" type="ORF">KP79_PYT25638</name>
</gene>
<protein>
    <recommendedName>
        <fullName evidence="2">Endonuclease/exonuclease/phosphatase domain-containing protein</fullName>
    </recommendedName>
</protein>
<dbReference type="InterPro" id="IPR036691">
    <property type="entry name" value="Endo/exonu/phosph_ase_sf"/>
</dbReference>
<sequence>MICLEQYRYTIGIWSFYSFMTSVSKNIRRKPRFKSLHNCTHPASVSVLLCICYLLFLLLLNCGDVQPNPGPNKLNYLSFCHINARSILATTDESNSRYYKLDEIESVLCNDFMYDIIAISETCLCPEIEDSILQLENFKRYRNDRNRHGGGVAICIRNTIKCKRRLDLESPNIESLVLEITHQTGNILFSIIYRPPNQDARTKNDFLTYFSDTVQKMRSENPINIIITGYFNDRCTAWDDQHVTSELRRRFFNIAIQNNLSQLINKATHFTENSSHILDLIFVDKVHFVANVDIKSPLCNLDHSSISCKLKYYVPKPQSYQRTIWDYKTADIDGLNNAFNTAHIDIFFGVFNLLDYIIDNVNKFILDTCKTFIINKVVNIRPRDKPWLTNEVRRAFRTRDRYYKLF</sequence>
<dbReference type="PANTHER" id="PTHR33395:SF22">
    <property type="entry name" value="REVERSE TRANSCRIPTASE DOMAIN-CONTAINING PROTEIN"/>
    <property type="match status" value="1"/>
</dbReference>
<dbReference type="GO" id="GO:0003824">
    <property type="term" value="F:catalytic activity"/>
    <property type="evidence" value="ECO:0007669"/>
    <property type="project" value="InterPro"/>
</dbReference>